<organism evidence="1">
    <name type="scientific">marine sediment metagenome</name>
    <dbReference type="NCBI Taxonomy" id="412755"/>
    <lineage>
        <taxon>unclassified sequences</taxon>
        <taxon>metagenomes</taxon>
        <taxon>ecological metagenomes</taxon>
    </lineage>
</organism>
<accession>A0A0F9QH10</accession>
<protein>
    <recommendedName>
        <fullName evidence="2">HNH nuclease domain-containing protein</fullName>
    </recommendedName>
</protein>
<gene>
    <name evidence="1" type="ORF">LCGC14_1016100</name>
</gene>
<sequence length="173" mass="20222">MGAPKGKKQIRWLDKKEQVRKLYWQDGLTADEIGLHFNVCGAAIRDAMHRLGISLRDKSQKTLGSRNYGWRGGRYKDSYGYIMVWVDPNDFFAPMANGRHIIKEHRLVMAMHLGRCLHSWEIVHHKGVRYKGIENRSDNLIDNLQLVTDDRHKQISILENRIAVLEKRLAKYE</sequence>
<dbReference type="SUPFAM" id="SSF54060">
    <property type="entry name" value="His-Me finger endonucleases"/>
    <property type="match status" value="1"/>
</dbReference>
<name>A0A0F9QH10_9ZZZZ</name>
<reference evidence="1" key="1">
    <citation type="journal article" date="2015" name="Nature">
        <title>Complex archaea that bridge the gap between prokaryotes and eukaryotes.</title>
        <authorList>
            <person name="Spang A."/>
            <person name="Saw J.H."/>
            <person name="Jorgensen S.L."/>
            <person name="Zaremba-Niedzwiedzka K."/>
            <person name="Martijn J."/>
            <person name="Lind A.E."/>
            <person name="van Eijk R."/>
            <person name="Schleper C."/>
            <person name="Guy L."/>
            <person name="Ettema T.J."/>
        </authorList>
    </citation>
    <scope>NUCLEOTIDE SEQUENCE</scope>
</reference>
<dbReference type="EMBL" id="LAZR01004029">
    <property type="protein sequence ID" value="KKN12486.1"/>
    <property type="molecule type" value="Genomic_DNA"/>
</dbReference>
<dbReference type="InterPro" id="IPR044925">
    <property type="entry name" value="His-Me_finger_sf"/>
</dbReference>
<evidence type="ECO:0000313" key="1">
    <source>
        <dbReference type="EMBL" id="KKN12486.1"/>
    </source>
</evidence>
<dbReference type="Gene3D" id="3.90.75.20">
    <property type="match status" value="1"/>
</dbReference>
<comment type="caution">
    <text evidence="1">The sequence shown here is derived from an EMBL/GenBank/DDBJ whole genome shotgun (WGS) entry which is preliminary data.</text>
</comment>
<dbReference type="AlphaFoldDB" id="A0A0F9QH10"/>
<evidence type="ECO:0008006" key="2">
    <source>
        <dbReference type="Google" id="ProtNLM"/>
    </source>
</evidence>
<proteinExistence type="predicted"/>